<gene>
    <name evidence="1" type="ordered locus">Cst_c23890</name>
</gene>
<proteinExistence type="predicted"/>
<dbReference type="KEGG" id="css:Cst_c23890"/>
<dbReference type="STRING" id="1121335.Cst_c23890"/>
<name>L7VRS6_THES1</name>
<reference evidence="1 2" key="1">
    <citation type="journal article" date="2013" name="Genome Announc.">
        <title>Complete genome sequence of Clostridium stercorarium subsp. stercorarium strain DSM 8532, a thermophilic degrader of plant cell wall fibers.</title>
        <authorList>
            <person name="Poehlein A."/>
            <person name="Zverlov V.V."/>
            <person name="Daniel R."/>
            <person name="Schwarz W.H."/>
            <person name="Liebl W."/>
        </authorList>
    </citation>
    <scope>NUCLEOTIDE SEQUENCE [LARGE SCALE GENOMIC DNA]</scope>
    <source>
        <strain evidence="2">ATCC 35414 / DSM 8532 / NCIMB 11754</strain>
    </source>
</reference>
<evidence type="ECO:0000313" key="1">
    <source>
        <dbReference type="EMBL" id="AGC69349.1"/>
    </source>
</evidence>
<sequence>MLNGPEPARKLKNYSLAKNKKGSASGNPFLEAALFFFNYCAN</sequence>
<dbReference type="AlphaFoldDB" id="L7VRS6"/>
<protein>
    <submittedName>
        <fullName evidence="1">Uncharacterized protein</fullName>
    </submittedName>
</protein>
<evidence type="ECO:0000313" key="2">
    <source>
        <dbReference type="Proteomes" id="UP000011220"/>
    </source>
</evidence>
<organism evidence="1 2">
    <name type="scientific">Thermoclostridium stercorarium (strain ATCC 35414 / DSM 8532 / NCIMB 11754)</name>
    <name type="common">Clostridium stercorarium</name>
    <dbReference type="NCBI Taxonomy" id="1121335"/>
    <lineage>
        <taxon>Bacteria</taxon>
        <taxon>Bacillati</taxon>
        <taxon>Bacillota</taxon>
        <taxon>Clostridia</taxon>
        <taxon>Eubacteriales</taxon>
        <taxon>Oscillospiraceae</taxon>
        <taxon>Thermoclostridium</taxon>
    </lineage>
</organism>
<accession>L7VRS6</accession>
<dbReference type="EMBL" id="CP004044">
    <property type="protein sequence ID" value="AGC69349.1"/>
    <property type="molecule type" value="Genomic_DNA"/>
</dbReference>
<dbReference type="PATRIC" id="fig|1121335.3.peg.2398"/>
<dbReference type="Proteomes" id="UP000011220">
    <property type="component" value="Chromosome"/>
</dbReference>
<keyword evidence="2" id="KW-1185">Reference proteome</keyword>